<dbReference type="EMBL" id="BAABRU010000009">
    <property type="protein sequence ID" value="GAA5528973.1"/>
    <property type="molecule type" value="Genomic_DNA"/>
</dbReference>
<dbReference type="RefSeq" id="WP_345722590.1">
    <property type="nucleotide sequence ID" value="NZ_BAABRU010000009.1"/>
</dbReference>
<evidence type="ECO:0008006" key="4">
    <source>
        <dbReference type="Google" id="ProtNLM"/>
    </source>
</evidence>
<dbReference type="Proteomes" id="UP001428290">
    <property type="component" value="Unassembled WGS sequence"/>
</dbReference>
<feature type="transmembrane region" description="Helical" evidence="1">
    <location>
        <begin position="112"/>
        <end position="135"/>
    </location>
</feature>
<evidence type="ECO:0000313" key="2">
    <source>
        <dbReference type="EMBL" id="GAA5528973.1"/>
    </source>
</evidence>
<proteinExistence type="predicted"/>
<feature type="transmembrane region" description="Helical" evidence="1">
    <location>
        <begin position="88"/>
        <end position="106"/>
    </location>
</feature>
<keyword evidence="3" id="KW-1185">Reference proteome</keyword>
<gene>
    <name evidence="2" type="ORF">Hgul01_02776</name>
</gene>
<protein>
    <recommendedName>
        <fullName evidence="4">Integral membrane protein</fullName>
    </recommendedName>
</protein>
<accession>A0ABP9X2A1</accession>
<evidence type="ECO:0000256" key="1">
    <source>
        <dbReference type="SAM" id="Phobius"/>
    </source>
</evidence>
<evidence type="ECO:0000313" key="3">
    <source>
        <dbReference type="Proteomes" id="UP001428290"/>
    </source>
</evidence>
<organism evidence="2 3">
    <name type="scientific">Herpetosiphon gulosus</name>
    <dbReference type="NCBI Taxonomy" id="1973496"/>
    <lineage>
        <taxon>Bacteria</taxon>
        <taxon>Bacillati</taxon>
        <taxon>Chloroflexota</taxon>
        <taxon>Chloroflexia</taxon>
        <taxon>Herpetosiphonales</taxon>
        <taxon>Herpetosiphonaceae</taxon>
        <taxon>Herpetosiphon</taxon>
    </lineage>
</organism>
<keyword evidence="1" id="KW-0812">Transmembrane</keyword>
<reference evidence="2 3" key="1">
    <citation type="submission" date="2024-02" db="EMBL/GenBank/DDBJ databases">
        <title>Herpetosiphon gulosus NBRC 112829.</title>
        <authorList>
            <person name="Ichikawa N."/>
            <person name="Katano-Makiyama Y."/>
            <person name="Hidaka K."/>
        </authorList>
    </citation>
    <scope>NUCLEOTIDE SEQUENCE [LARGE SCALE GENOMIC DNA]</scope>
    <source>
        <strain evidence="2 3">NBRC 112829</strain>
    </source>
</reference>
<feature type="transmembrane region" description="Helical" evidence="1">
    <location>
        <begin position="42"/>
        <end position="61"/>
    </location>
</feature>
<sequence>MPYREKTAWLALIAIAVTYGPYFTLSAIFQPVDVPNLPQLGLFAATTISQLIILGLGHLYLGMKAPQDRRMPPDERDQAIQRRSFQSAYYVLMMGMIVVGGIMPFTERGWTIVNAAIMIMVISEVVQYSVTVISYRRYS</sequence>
<keyword evidence="1" id="KW-1133">Transmembrane helix</keyword>
<name>A0ABP9X2A1_9CHLR</name>
<keyword evidence="1" id="KW-0472">Membrane</keyword>
<comment type="caution">
    <text evidence="2">The sequence shown here is derived from an EMBL/GenBank/DDBJ whole genome shotgun (WGS) entry which is preliminary data.</text>
</comment>